<name>A0A4P7Y8E5_PSEVE</name>
<dbReference type="AlphaFoldDB" id="A0A4P7Y8E5"/>
<dbReference type="EMBL" id="CP039631">
    <property type="protein sequence ID" value="QCG66603.1"/>
    <property type="molecule type" value="Genomic_DNA"/>
</dbReference>
<evidence type="ECO:0000313" key="1">
    <source>
        <dbReference type="EMBL" id="QCG66603.1"/>
    </source>
</evidence>
<dbReference type="Pfam" id="PF02413">
    <property type="entry name" value="Caudo_TAP"/>
    <property type="match status" value="1"/>
</dbReference>
<gene>
    <name evidence="1" type="ORF">E4167_17785</name>
    <name evidence="2" type="ORF">E4167_23580</name>
</gene>
<evidence type="ECO:0000313" key="2">
    <source>
        <dbReference type="EMBL" id="QCG67357.1"/>
    </source>
</evidence>
<protein>
    <submittedName>
        <fullName evidence="2">Tail fiber assembly protein</fullName>
    </submittedName>
</protein>
<accession>A0A4P7Y8E5</accession>
<evidence type="ECO:0000313" key="3">
    <source>
        <dbReference type="Proteomes" id="UP000298274"/>
    </source>
</evidence>
<reference evidence="3" key="1">
    <citation type="submission" date="2019-04" db="EMBL/GenBank/DDBJ databases">
        <title>Complete genome sequence of Pseudomonas veronii strain PVy, a versatile degrader capable of using multiple contaminants as sole carbon sources.</title>
        <authorList>
            <person name="Lopez-Echartea E."/>
            <person name="Ridl J."/>
            <person name="Pajer P."/>
            <person name="Strejcek M."/>
            <person name="Suman J."/>
            <person name="Uhlik O."/>
        </authorList>
    </citation>
    <scope>NUCLEOTIDE SEQUENCE [LARGE SCALE GENOMIC DNA]</scope>
    <source>
        <strain evidence="3">Pvy</strain>
    </source>
</reference>
<reference evidence="2" key="2">
    <citation type="submission" date="2020-01" db="EMBL/GenBank/DDBJ databases">
        <title>Complete genome sequence of Pseudomonas veronii strain PVy, a versatile degrader capable of using multiple contaminants as sole carbon sources.</title>
        <authorList>
            <person name="Lopez-Echartea E."/>
            <person name="Ridl J."/>
            <person name="Pajer P."/>
            <person name="Strejcek M."/>
            <person name="Suman J."/>
            <person name="Uhlik O."/>
        </authorList>
    </citation>
    <scope>NUCLEOTIDE SEQUENCE</scope>
    <source>
        <strain evidence="2 3">Pvy</strain>
    </source>
</reference>
<sequence>MKTFTIGGMKFYGNPEQPSSIYAYEADGSADAWIPSSYILLDEKGYDAIRAIQAAENAPTPDQLLSSAMAERDSLLAIAALRIAPLQDAVDLDEATPEDIANLKLWKQYRIALNRLEQQTAYPTTINWPIAPS</sequence>
<dbReference type="EMBL" id="CP039631">
    <property type="protein sequence ID" value="QCG67357.1"/>
    <property type="molecule type" value="Genomic_DNA"/>
</dbReference>
<organism evidence="2 3">
    <name type="scientific">Pseudomonas veronii</name>
    <dbReference type="NCBI Taxonomy" id="76761"/>
    <lineage>
        <taxon>Bacteria</taxon>
        <taxon>Pseudomonadati</taxon>
        <taxon>Pseudomonadota</taxon>
        <taxon>Gammaproteobacteria</taxon>
        <taxon>Pseudomonadales</taxon>
        <taxon>Pseudomonadaceae</taxon>
        <taxon>Pseudomonas</taxon>
    </lineage>
</organism>
<dbReference type="Proteomes" id="UP000298274">
    <property type="component" value="Chromosome"/>
</dbReference>
<dbReference type="RefSeq" id="WP_141123305.1">
    <property type="nucleotide sequence ID" value="NZ_CP039631.3"/>
</dbReference>
<dbReference type="InterPro" id="IPR003458">
    <property type="entry name" value="Phage_T4_Gp38_tail_assem"/>
</dbReference>
<proteinExistence type="predicted"/>